<dbReference type="AlphaFoldDB" id="L1J4A2"/>
<reference evidence="5" key="2">
    <citation type="submission" date="2012-11" db="EMBL/GenBank/DDBJ databases">
        <authorList>
            <person name="Kuo A."/>
            <person name="Curtis B.A."/>
            <person name="Tanifuji G."/>
            <person name="Burki F."/>
            <person name="Gruber A."/>
            <person name="Irimia M."/>
            <person name="Maruyama S."/>
            <person name="Arias M.C."/>
            <person name="Ball S.G."/>
            <person name="Gile G.H."/>
            <person name="Hirakawa Y."/>
            <person name="Hopkins J.F."/>
            <person name="Rensing S.A."/>
            <person name="Schmutz J."/>
            <person name="Symeonidi A."/>
            <person name="Elias M."/>
            <person name="Eveleigh R.J."/>
            <person name="Herman E.K."/>
            <person name="Klute M.J."/>
            <person name="Nakayama T."/>
            <person name="Obornik M."/>
            <person name="Reyes-Prieto A."/>
            <person name="Armbrust E.V."/>
            <person name="Aves S.J."/>
            <person name="Beiko R.G."/>
            <person name="Coutinho P."/>
            <person name="Dacks J.B."/>
            <person name="Durnford D.G."/>
            <person name="Fast N.M."/>
            <person name="Green B.R."/>
            <person name="Grisdale C."/>
            <person name="Hempe F."/>
            <person name="Henrissat B."/>
            <person name="Hoppner M.P."/>
            <person name="Ishida K.-I."/>
            <person name="Kim E."/>
            <person name="Koreny L."/>
            <person name="Kroth P.G."/>
            <person name="Liu Y."/>
            <person name="Malik S.-B."/>
            <person name="Maier U.G."/>
            <person name="McRose D."/>
            <person name="Mock T."/>
            <person name="Neilson J.A."/>
            <person name="Onodera N.T."/>
            <person name="Poole A.M."/>
            <person name="Pritham E.J."/>
            <person name="Richards T.A."/>
            <person name="Rocap G."/>
            <person name="Roy S.W."/>
            <person name="Sarai C."/>
            <person name="Schaack S."/>
            <person name="Shirato S."/>
            <person name="Slamovits C.H."/>
            <person name="Spencer D.F."/>
            <person name="Suzuki S."/>
            <person name="Worden A.Z."/>
            <person name="Zauner S."/>
            <person name="Barry K."/>
            <person name="Bell C."/>
            <person name="Bharti A.K."/>
            <person name="Crow J.A."/>
            <person name="Grimwood J."/>
            <person name="Kramer R."/>
            <person name="Lindquist E."/>
            <person name="Lucas S."/>
            <person name="Salamov A."/>
            <person name="McFadden G.I."/>
            <person name="Lane C.E."/>
            <person name="Keeling P.J."/>
            <person name="Gray M.W."/>
            <person name="Grigoriev I.V."/>
            <person name="Archibald J.M."/>
        </authorList>
    </citation>
    <scope>NUCLEOTIDE SEQUENCE</scope>
    <source>
        <strain evidence="5">CCMP2712</strain>
    </source>
</reference>
<evidence type="ECO:0000313" key="5">
    <source>
        <dbReference type="Proteomes" id="UP000011087"/>
    </source>
</evidence>
<dbReference type="PROSITE" id="PS50222">
    <property type="entry name" value="EF_HAND_2"/>
    <property type="match status" value="1"/>
</dbReference>
<protein>
    <recommendedName>
        <fullName evidence="2">EF-hand domain-containing protein</fullName>
    </recommendedName>
</protein>
<dbReference type="EMBL" id="JH993012">
    <property type="protein sequence ID" value="EKX43162.1"/>
    <property type="molecule type" value="Genomic_DNA"/>
</dbReference>
<dbReference type="HOGENOM" id="CLU_837966_0_0_1"/>
<gene>
    <name evidence="3" type="ORF">GUITHDRAFT_110889</name>
</gene>
<dbReference type="KEGG" id="gtt:GUITHDRAFT_110889"/>
<reference evidence="4" key="3">
    <citation type="submission" date="2016-03" db="UniProtKB">
        <authorList>
            <consortium name="EnsemblProtists"/>
        </authorList>
    </citation>
    <scope>IDENTIFICATION</scope>
</reference>
<dbReference type="Proteomes" id="UP000011087">
    <property type="component" value="Unassembled WGS sequence"/>
</dbReference>
<keyword evidence="5" id="KW-1185">Reference proteome</keyword>
<dbReference type="GO" id="GO:0005509">
    <property type="term" value="F:calcium ion binding"/>
    <property type="evidence" value="ECO:0007669"/>
    <property type="project" value="InterPro"/>
</dbReference>
<accession>L1J4A2</accession>
<evidence type="ECO:0000313" key="3">
    <source>
        <dbReference type="EMBL" id="EKX43162.1"/>
    </source>
</evidence>
<dbReference type="RefSeq" id="XP_005830142.1">
    <property type="nucleotide sequence ID" value="XM_005830085.1"/>
</dbReference>
<sequence>MARKMEFLNMQKNRLEQSKRERDRAREERQNMKEKEEYLKRLEEERKALEERERMARISARREANIHSLEFRRDCQAHEKNAAFERKKQREFLVGQRRSMHHENQKEKIIASVEHGTKDGQAAQLKGMRERIRKAFVYLDVDKNALVDAKDYHLKVTSLGLKQEFDVSETHFDQLMLHFKPIIQLCTKKSKFLGVMYMHQLRPEVVPVVLTEEGTMTQQDLDAMPDSSSQAVGKWAVAATCRERTIGWIAFRNICIEYLTSVGGTQDQPPQFMAVVEFIMFDVGVSYGMPSDYVFSKIFGNSFDPDSKVSFLFYWNALMMMATYCTSKRGIK</sequence>
<dbReference type="GeneID" id="17299784"/>
<feature type="compositionally biased region" description="Basic and acidic residues" evidence="1">
    <location>
        <begin position="13"/>
        <end position="35"/>
    </location>
</feature>
<proteinExistence type="predicted"/>
<dbReference type="InterPro" id="IPR002048">
    <property type="entry name" value="EF_hand_dom"/>
</dbReference>
<dbReference type="PaxDb" id="55529-EKX43162"/>
<reference evidence="3 5" key="1">
    <citation type="journal article" date="2012" name="Nature">
        <title>Algal genomes reveal evolutionary mosaicism and the fate of nucleomorphs.</title>
        <authorList>
            <consortium name="DOE Joint Genome Institute"/>
            <person name="Curtis B.A."/>
            <person name="Tanifuji G."/>
            <person name="Burki F."/>
            <person name="Gruber A."/>
            <person name="Irimia M."/>
            <person name="Maruyama S."/>
            <person name="Arias M.C."/>
            <person name="Ball S.G."/>
            <person name="Gile G.H."/>
            <person name="Hirakawa Y."/>
            <person name="Hopkins J.F."/>
            <person name="Kuo A."/>
            <person name="Rensing S.A."/>
            <person name="Schmutz J."/>
            <person name="Symeonidi A."/>
            <person name="Elias M."/>
            <person name="Eveleigh R.J."/>
            <person name="Herman E.K."/>
            <person name="Klute M.J."/>
            <person name="Nakayama T."/>
            <person name="Obornik M."/>
            <person name="Reyes-Prieto A."/>
            <person name="Armbrust E.V."/>
            <person name="Aves S.J."/>
            <person name="Beiko R.G."/>
            <person name="Coutinho P."/>
            <person name="Dacks J.B."/>
            <person name="Durnford D.G."/>
            <person name="Fast N.M."/>
            <person name="Green B.R."/>
            <person name="Grisdale C.J."/>
            <person name="Hempel F."/>
            <person name="Henrissat B."/>
            <person name="Hoppner M.P."/>
            <person name="Ishida K."/>
            <person name="Kim E."/>
            <person name="Koreny L."/>
            <person name="Kroth P.G."/>
            <person name="Liu Y."/>
            <person name="Malik S.B."/>
            <person name="Maier U.G."/>
            <person name="McRose D."/>
            <person name="Mock T."/>
            <person name="Neilson J.A."/>
            <person name="Onodera N.T."/>
            <person name="Poole A.M."/>
            <person name="Pritham E.J."/>
            <person name="Richards T.A."/>
            <person name="Rocap G."/>
            <person name="Roy S.W."/>
            <person name="Sarai C."/>
            <person name="Schaack S."/>
            <person name="Shirato S."/>
            <person name="Slamovits C.H."/>
            <person name="Spencer D.F."/>
            <person name="Suzuki S."/>
            <person name="Worden A.Z."/>
            <person name="Zauner S."/>
            <person name="Barry K."/>
            <person name="Bell C."/>
            <person name="Bharti A.K."/>
            <person name="Crow J.A."/>
            <person name="Grimwood J."/>
            <person name="Kramer R."/>
            <person name="Lindquist E."/>
            <person name="Lucas S."/>
            <person name="Salamov A."/>
            <person name="McFadden G.I."/>
            <person name="Lane C.E."/>
            <person name="Keeling P.J."/>
            <person name="Gray M.W."/>
            <person name="Grigoriev I.V."/>
            <person name="Archibald J.M."/>
        </authorList>
    </citation>
    <scope>NUCLEOTIDE SEQUENCE</scope>
    <source>
        <strain evidence="3 5">CCMP2712</strain>
    </source>
</reference>
<evidence type="ECO:0000259" key="2">
    <source>
        <dbReference type="PROSITE" id="PS50222"/>
    </source>
</evidence>
<name>L1J4A2_GUITC</name>
<dbReference type="EnsemblProtists" id="EKX43162">
    <property type="protein sequence ID" value="EKX43162"/>
    <property type="gene ID" value="GUITHDRAFT_110889"/>
</dbReference>
<feature type="region of interest" description="Disordered" evidence="1">
    <location>
        <begin position="1"/>
        <end position="35"/>
    </location>
</feature>
<evidence type="ECO:0000256" key="1">
    <source>
        <dbReference type="SAM" id="MobiDB-lite"/>
    </source>
</evidence>
<evidence type="ECO:0000313" key="4">
    <source>
        <dbReference type="EnsemblProtists" id="EKX43162"/>
    </source>
</evidence>
<feature type="domain" description="EF-hand" evidence="2">
    <location>
        <begin position="127"/>
        <end position="162"/>
    </location>
</feature>
<organism evidence="3">
    <name type="scientific">Guillardia theta (strain CCMP2712)</name>
    <name type="common">Cryptophyte</name>
    <dbReference type="NCBI Taxonomy" id="905079"/>
    <lineage>
        <taxon>Eukaryota</taxon>
        <taxon>Cryptophyceae</taxon>
        <taxon>Pyrenomonadales</taxon>
        <taxon>Geminigeraceae</taxon>
        <taxon>Guillardia</taxon>
    </lineage>
</organism>